<proteinExistence type="predicted"/>
<dbReference type="Proteomes" id="UP000650833">
    <property type="component" value="Unassembled WGS sequence"/>
</dbReference>
<dbReference type="EMBL" id="JAEPRC010000507">
    <property type="protein sequence ID" value="KAG2195794.1"/>
    <property type="molecule type" value="Genomic_DNA"/>
</dbReference>
<dbReference type="GO" id="GO:0003676">
    <property type="term" value="F:nucleic acid binding"/>
    <property type="evidence" value="ECO:0007669"/>
    <property type="project" value="InterPro"/>
</dbReference>
<organism evidence="1 2">
    <name type="scientific">Mucor plumbeus</name>
    <dbReference type="NCBI Taxonomy" id="97098"/>
    <lineage>
        <taxon>Eukaryota</taxon>
        <taxon>Fungi</taxon>
        <taxon>Fungi incertae sedis</taxon>
        <taxon>Mucoromycota</taxon>
        <taxon>Mucoromycotina</taxon>
        <taxon>Mucoromycetes</taxon>
        <taxon>Mucorales</taxon>
        <taxon>Mucorineae</taxon>
        <taxon>Mucoraceae</taxon>
        <taxon>Mucor</taxon>
    </lineage>
</organism>
<evidence type="ECO:0000313" key="2">
    <source>
        <dbReference type="Proteomes" id="UP000650833"/>
    </source>
</evidence>
<dbReference type="AlphaFoldDB" id="A0A8H7QNA9"/>
<gene>
    <name evidence="1" type="ORF">INT46_003436</name>
</gene>
<evidence type="ECO:0000313" key="1">
    <source>
        <dbReference type="EMBL" id="KAG2195794.1"/>
    </source>
</evidence>
<dbReference type="OrthoDB" id="3263820at2759"/>
<accession>A0A8H7QNA9</accession>
<sequence>MTPTLPYDVQDSIKSLLLRNTLLCSIKKMYPTVGMVNLSNLNGLRGAQEYLRSTSISMSLSGAEKLLNVMGFKAKKKQDQFCQCSQQKTQTFSGKTRVNIGGSDSEFLYWSDVSGTNRPLQVRPQVQGIGDGVMFWGCISGDEPGYNKILDWPPQNSDLKPIEHIWGNLKRHLDAYPNRPATK</sequence>
<protein>
    <submittedName>
        <fullName evidence="1">Uncharacterized protein</fullName>
    </submittedName>
</protein>
<reference evidence="1" key="1">
    <citation type="submission" date="2020-12" db="EMBL/GenBank/DDBJ databases">
        <title>Metabolic potential, ecology and presence of endohyphal bacteria is reflected in genomic diversity of Mucoromycotina.</title>
        <authorList>
            <person name="Muszewska A."/>
            <person name="Okrasinska A."/>
            <person name="Steczkiewicz K."/>
            <person name="Drgas O."/>
            <person name="Orlowska M."/>
            <person name="Perlinska-Lenart U."/>
            <person name="Aleksandrzak-Piekarczyk T."/>
            <person name="Szatraj K."/>
            <person name="Zielenkiewicz U."/>
            <person name="Pilsyk S."/>
            <person name="Malc E."/>
            <person name="Mieczkowski P."/>
            <person name="Kruszewska J.S."/>
            <person name="Biernat P."/>
            <person name="Pawlowska J."/>
        </authorList>
    </citation>
    <scope>NUCLEOTIDE SEQUENCE</scope>
    <source>
        <strain evidence="1">CBS 226.32</strain>
    </source>
</reference>
<dbReference type="Gene3D" id="3.30.420.10">
    <property type="entry name" value="Ribonuclease H-like superfamily/Ribonuclease H"/>
    <property type="match status" value="2"/>
</dbReference>
<name>A0A8H7QNA9_9FUNG</name>
<keyword evidence="2" id="KW-1185">Reference proteome</keyword>
<comment type="caution">
    <text evidence="1">The sequence shown here is derived from an EMBL/GenBank/DDBJ whole genome shotgun (WGS) entry which is preliminary data.</text>
</comment>
<dbReference type="InterPro" id="IPR036397">
    <property type="entry name" value="RNaseH_sf"/>
</dbReference>